<dbReference type="OrthoDB" id="2889126at2"/>
<reference evidence="1 2" key="1">
    <citation type="submission" date="2018-05" db="EMBL/GenBank/DDBJ databases">
        <title>Genomic Encyclopedia of Type Strains, Phase III (KMG-III): the genomes of soil and plant-associated and newly described type strains.</title>
        <authorList>
            <person name="Whitman W."/>
        </authorList>
    </citation>
    <scope>NUCLEOTIDE SEQUENCE [LARGE SCALE GENOMIC DNA]</scope>
    <source>
        <strain evidence="1 2">CECT 5696</strain>
    </source>
</reference>
<proteinExistence type="predicted"/>
<dbReference type="AlphaFoldDB" id="A0A2V2Z244"/>
<keyword evidence="2" id="KW-1185">Reference proteome</keyword>
<evidence type="ECO:0000313" key="2">
    <source>
        <dbReference type="Proteomes" id="UP000246635"/>
    </source>
</evidence>
<protein>
    <submittedName>
        <fullName evidence="1">Uncharacterized protein</fullName>
    </submittedName>
</protein>
<dbReference type="EMBL" id="QGTQ01000009">
    <property type="protein sequence ID" value="PWW02545.1"/>
    <property type="molecule type" value="Genomic_DNA"/>
</dbReference>
<evidence type="ECO:0000313" key="1">
    <source>
        <dbReference type="EMBL" id="PWW02545.1"/>
    </source>
</evidence>
<dbReference type="Proteomes" id="UP000246635">
    <property type="component" value="Unassembled WGS sequence"/>
</dbReference>
<gene>
    <name evidence="1" type="ORF">DFQ01_109170</name>
</gene>
<sequence>MIPFERTWPYDIIRGDVYVSDCPFCDASNVLVPLKPSEIPNIQDGKKKLLIFPCCHGRVTVLNVDGDYLLTDTKLR</sequence>
<organism evidence="1 2">
    <name type="scientific">Paenibacillus cellulosilyticus</name>
    <dbReference type="NCBI Taxonomy" id="375489"/>
    <lineage>
        <taxon>Bacteria</taxon>
        <taxon>Bacillati</taxon>
        <taxon>Bacillota</taxon>
        <taxon>Bacilli</taxon>
        <taxon>Bacillales</taxon>
        <taxon>Paenibacillaceae</taxon>
        <taxon>Paenibacillus</taxon>
    </lineage>
</organism>
<name>A0A2V2Z244_9BACL</name>
<dbReference type="RefSeq" id="WP_110044578.1">
    <property type="nucleotide sequence ID" value="NZ_CP054613.1"/>
</dbReference>
<comment type="caution">
    <text evidence="1">The sequence shown here is derived from an EMBL/GenBank/DDBJ whole genome shotgun (WGS) entry which is preliminary data.</text>
</comment>
<accession>A0A2V2Z244</accession>